<proteinExistence type="predicted"/>
<gene>
    <name evidence="2" type="ORF">HMF3257_23600</name>
</gene>
<evidence type="ECO:0000256" key="1">
    <source>
        <dbReference type="SAM" id="SignalP"/>
    </source>
</evidence>
<sequence length="155" mass="16688">MKTIIATAITIALLMANLSKPCLGQQTTPATSTSIGATYSLTVVIHNVNTRSGKLYVGLGNTKESFMGQSIQQKTIDVPASGEITTVFEGLAPGKYAVRLFQDLNGNQKLDFSGQMPAEPFGFSNVTMLMGPPDFDQSAVELNENKSIRIRVLEM</sequence>
<dbReference type="Pfam" id="PF09912">
    <property type="entry name" value="DUF2141"/>
    <property type="match status" value="1"/>
</dbReference>
<dbReference type="Proteomes" id="UP000249016">
    <property type="component" value="Unassembled WGS sequence"/>
</dbReference>
<dbReference type="EMBL" id="QLII01000001">
    <property type="protein sequence ID" value="RAI76402.1"/>
    <property type="molecule type" value="Genomic_DNA"/>
</dbReference>
<feature type="chain" id="PRO_5016246394" evidence="1">
    <location>
        <begin position="25"/>
        <end position="155"/>
    </location>
</feature>
<dbReference type="AlphaFoldDB" id="A0A327NMI0"/>
<dbReference type="RefSeq" id="WP_111345965.1">
    <property type="nucleotide sequence ID" value="NZ_QLII01000001.1"/>
</dbReference>
<accession>A0A327NMI0</accession>
<protein>
    <submittedName>
        <fullName evidence="2">DUF2141 domain-containing protein</fullName>
    </submittedName>
</protein>
<feature type="signal peptide" evidence="1">
    <location>
        <begin position="1"/>
        <end position="24"/>
    </location>
</feature>
<keyword evidence="1" id="KW-0732">Signal</keyword>
<comment type="caution">
    <text evidence="2">The sequence shown here is derived from an EMBL/GenBank/DDBJ whole genome shotgun (WGS) entry which is preliminary data.</text>
</comment>
<dbReference type="InterPro" id="IPR018673">
    <property type="entry name" value="DUF2141"/>
</dbReference>
<evidence type="ECO:0000313" key="3">
    <source>
        <dbReference type="Proteomes" id="UP000249016"/>
    </source>
</evidence>
<reference evidence="2 3" key="1">
    <citation type="submission" date="2018-06" db="EMBL/GenBank/DDBJ databases">
        <title>Spirosoma sp. HMF3257 Genome sequencing and assembly.</title>
        <authorList>
            <person name="Kang H."/>
            <person name="Cha I."/>
            <person name="Kim H."/>
            <person name="Kang J."/>
            <person name="Joh K."/>
        </authorList>
    </citation>
    <scope>NUCLEOTIDE SEQUENCE [LARGE SCALE GENOMIC DNA]</scope>
    <source>
        <strain evidence="2 3">HMF3257</strain>
    </source>
</reference>
<organism evidence="2 3">
    <name type="scientific">Spirosoma telluris</name>
    <dbReference type="NCBI Taxonomy" id="2183553"/>
    <lineage>
        <taxon>Bacteria</taxon>
        <taxon>Pseudomonadati</taxon>
        <taxon>Bacteroidota</taxon>
        <taxon>Cytophagia</taxon>
        <taxon>Cytophagales</taxon>
        <taxon>Cytophagaceae</taxon>
        <taxon>Spirosoma</taxon>
    </lineage>
</organism>
<dbReference type="OrthoDB" id="9788332at2"/>
<keyword evidence="3" id="KW-1185">Reference proteome</keyword>
<evidence type="ECO:0000313" key="2">
    <source>
        <dbReference type="EMBL" id="RAI76402.1"/>
    </source>
</evidence>
<name>A0A327NMI0_9BACT</name>